<proteinExistence type="predicted"/>
<name>A0A165E1A9_9BASI</name>
<accession>A0A165E1A9</accession>
<dbReference type="EMBL" id="KV424026">
    <property type="protein sequence ID" value="KZT53903.1"/>
    <property type="molecule type" value="Genomic_DNA"/>
</dbReference>
<feature type="region of interest" description="Disordered" evidence="1">
    <location>
        <begin position="90"/>
        <end position="113"/>
    </location>
</feature>
<gene>
    <name evidence="2" type="ORF">CALCODRAFT_34192</name>
</gene>
<sequence length="147" mass="16530">MMAKEKAADAEAAGTVMRVSILVLCMLGCMLLSVHQCITIISSERYKYIIGSLRIVRDELSAGRALFRTVMASCFTQRLRRNGKKLLRESRTRAAPVEEGQLESRADREGPNRRGSCCLHQRLIITLLRPNMVTKKSPLLSSAKFYL</sequence>
<organism evidence="2 3">
    <name type="scientific">Calocera cornea HHB12733</name>
    <dbReference type="NCBI Taxonomy" id="1353952"/>
    <lineage>
        <taxon>Eukaryota</taxon>
        <taxon>Fungi</taxon>
        <taxon>Dikarya</taxon>
        <taxon>Basidiomycota</taxon>
        <taxon>Agaricomycotina</taxon>
        <taxon>Dacrymycetes</taxon>
        <taxon>Dacrymycetales</taxon>
        <taxon>Dacrymycetaceae</taxon>
        <taxon>Calocera</taxon>
    </lineage>
</organism>
<protein>
    <submittedName>
        <fullName evidence="2">Uncharacterized protein</fullName>
    </submittedName>
</protein>
<keyword evidence="3" id="KW-1185">Reference proteome</keyword>
<evidence type="ECO:0000313" key="3">
    <source>
        <dbReference type="Proteomes" id="UP000076842"/>
    </source>
</evidence>
<dbReference type="InParanoid" id="A0A165E1A9"/>
<reference evidence="2 3" key="1">
    <citation type="journal article" date="2016" name="Mol. Biol. Evol.">
        <title>Comparative Genomics of Early-Diverging Mushroom-Forming Fungi Provides Insights into the Origins of Lignocellulose Decay Capabilities.</title>
        <authorList>
            <person name="Nagy L.G."/>
            <person name="Riley R."/>
            <person name="Tritt A."/>
            <person name="Adam C."/>
            <person name="Daum C."/>
            <person name="Floudas D."/>
            <person name="Sun H."/>
            <person name="Yadav J.S."/>
            <person name="Pangilinan J."/>
            <person name="Larsson K.H."/>
            <person name="Matsuura K."/>
            <person name="Barry K."/>
            <person name="Labutti K."/>
            <person name="Kuo R."/>
            <person name="Ohm R.A."/>
            <person name="Bhattacharya S.S."/>
            <person name="Shirouzu T."/>
            <person name="Yoshinaga Y."/>
            <person name="Martin F.M."/>
            <person name="Grigoriev I.V."/>
            <person name="Hibbett D.S."/>
        </authorList>
    </citation>
    <scope>NUCLEOTIDE SEQUENCE [LARGE SCALE GENOMIC DNA]</scope>
    <source>
        <strain evidence="2 3">HHB12733</strain>
    </source>
</reference>
<evidence type="ECO:0000313" key="2">
    <source>
        <dbReference type="EMBL" id="KZT53903.1"/>
    </source>
</evidence>
<evidence type="ECO:0000256" key="1">
    <source>
        <dbReference type="SAM" id="MobiDB-lite"/>
    </source>
</evidence>
<dbReference type="AlphaFoldDB" id="A0A165E1A9"/>
<dbReference type="Proteomes" id="UP000076842">
    <property type="component" value="Unassembled WGS sequence"/>
</dbReference>
<feature type="compositionally biased region" description="Basic and acidic residues" evidence="1">
    <location>
        <begin position="102"/>
        <end position="112"/>
    </location>
</feature>